<dbReference type="PANTHER" id="PTHR11440">
    <property type="entry name" value="LECITHIN-CHOLESTEROL ACYLTRANSFERASE-RELATED"/>
    <property type="match status" value="1"/>
</dbReference>
<evidence type="ECO:0000313" key="3">
    <source>
        <dbReference type="Proteomes" id="UP000001449"/>
    </source>
</evidence>
<dbReference type="InParanoid" id="B8BQ37"/>
<keyword evidence="3" id="KW-1185">Reference proteome</keyword>
<evidence type="ECO:0000313" key="2">
    <source>
        <dbReference type="EMBL" id="EED95719.1"/>
    </source>
</evidence>
<protein>
    <recommendedName>
        <fullName evidence="4">AB hydrolase-1 domain-containing protein</fullName>
    </recommendedName>
</protein>
<proteinExistence type="predicted"/>
<gene>
    <name evidence="2" type="ORF">THAPSDRAFT_20690</name>
</gene>
<dbReference type="SUPFAM" id="SSF53474">
    <property type="entry name" value="alpha/beta-Hydrolases"/>
    <property type="match status" value="1"/>
</dbReference>
<organism evidence="2 3">
    <name type="scientific">Thalassiosira pseudonana</name>
    <name type="common">Marine diatom</name>
    <name type="synonym">Cyclotella nana</name>
    <dbReference type="NCBI Taxonomy" id="35128"/>
    <lineage>
        <taxon>Eukaryota</taxon>
        <taxon>Sar</taxon>
        <taxon>Stramenopiles</taxon>
        <taxon>Ochrophyta</taxon>
        <taxon>Bacillariophyta</taxon>
        <taxon>Coscinodiscophyceae</taxon>
        <taxon>Thalassiosirophycidae</taxon>
        <taxon>Thalassiosirales</taxon>
        <taxon>Thalassiosiraceae</taxon>
        <taxon>Thalassiosira</taxon>
    </lineage>
</organism>
<dbReference type="InterPro" id="IPR029058">
    <property type="entry name" value="AB_hydrolase_fold"/>
</dbReference>
<evidence type="ECO:0000256" key="1">
    <source>
        <dbReference type="SAM" id="MobiDB-lite"/>
    </source>
</evidence>
<dbReference type="EMBL" id="CM000638">
    <property type="protein sequence ID" value="EED95719.1"/>
    <property type="molecule type" value="Genomic_DNA"/>
</dbReference>
<dbReference type="Gene3D" id="3.40.50.1820">
    <property type="entry name" value="alpha/beta hydrolase"/>
    <property type="match status" value="1"/>
</dbReference>
<reference evidence="2 3" key="2">
    <citation type="journal article" date="2008" name="Nature">
        <title>The Phaeodactylum genome reveals the evolutionary history of diatom genomes.</title>
        <authorList>
            <person name="Bowler C."/>
            <person name="Allen A.E."/>
            <person name="Badger J.H."/>
            <person name="Grimwood J."/>
            <person name="Jabbari K."/>
            <person name="Kuo A."/>
            <person name="Maheswari U."/>
            <person name="Martens C."/>
            <person name="Maumus F."/>
            <person name="Otillar R.P."/>
            <person name="Rayko E."/>
            <person name="Salamov A."/>
            <person name="Vandepoele K."/>
            <person name="Beszteri B."/>
            <person name="Gruber A."/>
            <person name="Heijde M."/>
            <person name="Katinka M."/>
            <person name="Mock T."/>
            <person name="Valentin K."/>
            <person name="Verret F."/>
            <person name="Berges J.A."/>
            <person name="Brownlee C."/>
            <person name="Cadoret J.P."/>
            <person name="Chiovitti A."/>
            <person name="Choi C.J."/>
            <person name="Coesel S."/>
            <person name="De Martino A."/>
            <person name="Detter J.C."/>
            <person name="Durkin C."/>
            <person name="Falciatore A."/>
            <person name="Fournet J."/>
            <person name="Haruta M."/>
            <person name="Huysman M.J."/>
            <person name="Jenkins B.D."/>
            <person name="Jiroutova K."/>
            <person name="Jorgensen R.E."/>
            <person name="Joubert Y."/>
            <person name="Kaplan A."/>
            <person name="Kroger N."/>
            <person name="Kroth P.G."/>
            <person name="La Roche J."/>
            <person name="Lindquist E."/>
            <person name="Lommer M."/>
            <person name="Martin-Jezequel V."/>
            <person name="Lopez P.J."/>
            <person name="Lucas S."/>
            <person name="Mangogna M."/>
            <person name="McGinnis K."/>
            <person name="Medlin L.K."/>
            <person name="Montsant A."/>
            <person name="Oudot-Le Secq M.P."/>
            <person name="Napoli C."/>
            <person name="Obornik M."/>
            <person name="Parker M.S."/>
            <person name="Petit J.L."/>
            <person name="Porcel B.M."/>
            <person name="Poulsen N."/>
            <person name="Robison M."/>
            <person name="Rychlewski L."/>
            <person name="Rynearson T.A."/>
            <person name="Schmutz J."/>
            <person name="Shapiro H."/>
            <person name="Siaut M."/>
            <person name="Stanley M."/>
            <person name="Sussman M.R."/>
            <person name="Taylor A.R."/>
            <person name="Vardi A."/>
            <person name="von Dassow P."/>
            <person name="Vyverman W."/>
            <person name="Willis A."/>
            <person name="Wyrwicz L.S."/>
            <person name="Rokhsar D.S."/>
            <person name="Weissenbach J."/>
            <person name="Armbrust E.V."/>
            <person name="Green B.R."/>
            <person name="Van de Peer Y."/>
            <person name="Grigoriev I.V."/>
        </authorList>
    </citation>
    <scope>NUCLEOTIDE SEQUENCE [LARGE SCALE GENOMIC DNA]</scope>
    <source>
        <strain evidence="2 3">CCMP1335</strain>
    </source>
</reference>
<reference evidence="2 3" key="1">
    <citation type="journal article" date="2004" name="Science">
        <title>The genome of the diatom Thalassiosira pseudonana: ecology, evolution, and metabolism.</title>
        <authorList>
            <person name="Armbrust E.V."/>
            <person name="Berges J.A."/>
            <person name="Bowler C."/>
            <person name="Green B.R."/>
            <person name="Martinez D."/>
            <person name="Putnam N.H."/>
            <person name="Zhou S."/>
            <person name="Allen A.E."/>
            <person name="Apt K.E."/>
            <person name="Bechner M."/>
            <person name="Brzezinski M.A."/>
            <person name="Chaal B.K."/>
            <person name="Chiovitti A."/>
            <person name="Davis A.K."/>
            <person name="Demarest M.S."/>
            <person name="Detter J.C."/>
            <person name="Glavina T."/>
            <person name="Goodstein D."/>
            <person name="Hadi M.Z."/>
            <person name="Hellsten U."/>
            <person name="Hildebrand M."/>
            <person name="Jenkins B.D."/>
            <person name="Jurka J."/>
            <person name="Kapitonov V.V."/>
            <person name="Kroger N."/>
            <person name="Lau W.W."/>
            <person name="Lane T.W."/>
            <person name="Larimer F.W."/>
            <person name="Lippmeier J.C."/>
            <person name="Lucas S."/>
            <person name="Medina M."/>
            <person name="Montsant A."/>
            <person name="Obornik M."/>
            <person name="Parker M.S."/>
            <person name="Palenik B."/>
            <person name="Pazour G.J."/>
            <person name="Richardson P.M."/>
            <person name="Rynearson T.A."/>
            <person name="Saito M.A."/>
            <person name="Schwartz D.C."/>
            <person name="Thamatrakoln K."/>
            <person name="Valentin K."/>
            <person name="Vardi A."/>
            <person name="Wilkerson F.P."/>
            <person name="Rokhsar D.S."/>
        </authorList>
    </citation>
    <scope>NUCLEOTIDE SEQUENCE [LARGE SCALE GENOMIC DNA]</scope>
    <source>
        <strain evidence="2 3">CCMP1335</strain>
    </source>
</reference>
<dbReference type="GO" id="GO:0006629">
    <property type="term" value="P:lipid metabolic process"/>
    <property type="evidence" value="ECO:0000318"/>
    <property type="project" value="GO_Central"/>
</dbReference>
<name>B8BQ37_THAPS</name>
<dbReference type="GeneID" id="7451565"/>
<dbReference type="KEGG" id="tps:THAPSDRAFT_20690"/>
<dbReference type="HOGENOM" id="CLU_339061_0_0_1"/>
<dbReference type="RefSeq" id="XP_002286078.1">
    <property type="nucleotide sequence ID" value="XM_002286042.1"/>
</dbReference>
<dbReference type="PaxDb" id="35128-Thaps20690"/>
<accession>B8BQ37</accession>
<feature type="region of interest" description="Disordered" evidence="1">
    <location>
        <begin position="110"/>
        <end position="131"/>
    </location>
</feature>
<dbReference type="AlphaFoldDB" id="B8BQ37"/>
<dbReference type="Proteomes" id="UP000001449">
    <property type="component" value="Chromosome 1"/>
</dbReference>
<sequence>MRRSYPRGCLLSRFQCPGRVFARRAVTANLVLLVLILVASSVATAARTRSTMMTSRRTSAMVPKGMLLQSSCGFATISWTTFIRNTKSPPFNRITHSFSVGLLRMASSTSTMDSSTTNNQPGKGFGKSINTPQNEWKVVHTPLIFVPGMKGTHLAFEDDGSNSQSKKKRAWLKLSHLLNFPPRPDGDPTRDLSLPLTYDSVLDRCANGEEVDGLNIASKYPRQHRGNLVPDGIVDHIIEFNFGRTQNEDGAISSVLSSGNANAKNYVDLNFLPFYGHTTRLLREMDREYHSRINDGKEESTETFEGLDDDKVDSDISVTTSNSYYDQLSQNANQKEGIFDQIGSFIERSSNFAFSNVTNSAARKQQSHHPLKHCRPTAVFSYDWRRSLPELCSDLHEFCETTFPGQPVQVVAHSLGGLMTFAAMKSHPEKYTPGAVVVGVPFETVGCSVLTSCPNFPLKGIQYLQDLHKGYYTELDRCRQFTPDVQFTMSSHWSFFPISRKRLEDRFLDVSAEFDGTVEKTNQMKFDADKSGIGKTGTTFQPKVEGENAYWDFYDPDEWERQQIGVFSPEYDNRLSDEQRVAYKEHMRIQMAAAKEWRKAVLGEDERIDNDGESSDGLSSEYLANFPPFVAFATDKIPTVNQILRRRRQSTADKGTTRKGRNMLNEYEYDYINGRSVPGDGRIDFDKAFPPAFVPHTRFSLSSAHAKQMCWEESGGSWGTVYSEVVKQAEEYLKQTKLKKISLADQIDTTNALEEVADKRKGRRRVFTNLVSRARNAKRNIRKRRLAKRALTDGNDSGGGVVVTSCCCPLAKKRDACSLEDELYLAYLARLVVCHMLSQ</sequence>
<evidence type="ECO:0008006" key="4">
    <source>
        <dbReference type="Google" id="ProtNLM"/>
    </source>
</evidence>